<accession>A0A512C0L4</accession>
<gene>
    <name evidence="1" type="ORF">MAE02_54450</name>
</gene>
<dbReference type="AlphaFoldDB" id="A0A512C0L4"/>
<dbReference type="Proteomes" id="UP000321085">
    <property type="component" value="Unassembled WGS sequence"/>
</dbReference>
<name>A0A512C0L4_9HYPH</name>
<proteinExistence type="predicted"/>
<dbReference type="OrthoDB" id="8017362at2"/>
<evidence type="ECO:0000313" key="1">
    <source>
        <dbReference type="EMBL" id="GEO17749.1"/>
    </source>
</evidence>
<sequence>MRAGTSLGRLAVEDENEVSQELLVYVDQLRPFQGARSTKRPYRDRDELDDAERTLEAAGIQFTGLQYRGNQDPPDCEAIIEGVRCGIEVTELAHERALRASIKATRAKEGFVRYHEWTREEFLTELRERIAEKDSPTDLKDGPYERYLLVIWTGEMHLTQEVIRAYLDGITFPSSLITDAFISLDYHPGSDNPYPAIPLDIVGKALTE</sequence>
<protein>
    <submittedName>
        <fullName evidence="1">Uncharacterized protein</fullName>
    </submittedName>
</protein>
<dbReference type="EMBL" id="BJYU01000122">
    <property type="protein sequence ID" value="GEO17749.1"/>
    <property type="molecule type" value="Genomic_DNA"/>
</dbReference>
<evidence type="ECO:0000313" key="2">
    <source>
        <dbReference type="Proteomes" id="UP000321085"/>
    </source>
</evidence>
<comment type="caution">
    <text evidence="1">The sequence shown here is derived from an EMBL/GenBank/DDBJ whole genome shotgun (WGS) entry which is preliminary data.</text>
</comment>
<reference evidence="1 2" key="1">
    <citation type="submission" date="2019-07" db="EMBL/GenBank/DDBJ databases">
        <title>Whole genome shotgun sequence of Microvirga aerophila NBRC 106136.</title>
        <authorList>
            <person name="Hosoyama A."/>
            <person name="Uohara A."/>
            <person name="Ohji S."/>
            <person name="Ichikawa N."/>
        </authorList>
    </citation>
    <scope>NUCLEOTIDE SEQUENCE [LARGE SCALE GENOMIC DNA]</scope>
    <source>
        <strain evidence="1 2">NBRC 106136</strain>
    </source>
</reference>
<organism evidence="1 2">
    <name type="scientific">Microvirga aerophila</name>
    <dbReference type="NCBI Taxonomy" id="670291"/>
    <lineage>
        <taxon>Bacteria</taxon>
        <taxon>Pseudomonadati</taxon>
        <taxon>Pseudomonadota</taxon>
        <taxon>Alphaproteobacteria</taxon>
        <taxon>Hyphomicrobiales</taxon>
        <taxon>Methylobacteriaceae</taxon>
        <taxon>Microvirga</taxon>
    </lineage>
</organism>
<keyword evidence="2" id="KW-1185">Reference proteome</keyword>